<evidence type="ECO:0000256" key="8">
    <source>
        <dbReference type="ARBA" id="ARBA00023152"/>
    </source>
</evidence>
<comment type="pathway">
    <text evidence="2">Carbohydrate metabolism; hexose metabolism.</text>
</comment>
<dbReference type="GO" id="GO:0005536">
    <property type="term" value="F:D-glucose binding"/>
    <property type="evidence" value="ECO:0007669"/>
    <property type="project" value="InterPro"/>
</dbReference>
<dbReference type="Gene3D" id="3.40.367.20">
    <property type="match status" value="1"/>
</dbReference>
<dbReference type="InterPro" id="IPR001312">
    <property type="entry name" value="Hexokinase"/>
</dbReference>
<dbReference type="AlphaFoldDB" id="A0AAV5QZG8"/>
<evidence type="ECO:0000256" key="13">
    <source>
        <dbReference type="RuleBase" id="RU362007"/>
    </source>
</evidence>
<evidence type="ECO:0000256" key="5">
    <source>
        <dbReference type="ARBA" id="ARBA00022741"/>
    </source>
</evidence>
<evidence type="ECO:0000256" key="7">
    <source>
        <dbReference type="ARBA" id="ARBA00022840"/>
    </source>
</evidence>
<dbReference type="GO" id="GO:0008865">
    <property type="term" value="F:fructokinase activity"/>
    <property type="evidence" value="ECO:0007669"/>
    <property type="project" value="TreeGrafter"/>
</dbReference>
<dbReference type="PANTHER" id="PTHR19443">
    <property type="entry name" value="HEXOKINASE"/>
    <property type="match status" value="1"/>
</dbReference>
<evidence type="ECO:0000256" key="11">
    <source>
        <dbReference type="ARBA" id="ARBA00048160"/>
    </source>
</evidence>
<dbReference type="Pfam" id="PF00349">
    <property type="entry name" value="Hexokinase_1"/>
    <property type="match status" value="1"/>
</dbReference>
<feature type="domain" description="Hexokinase N-terminal" evidence="14">
    <location>
        <begin position="7"/>
        <end position="203"/>
    </location>
</feature>
<dbReference type="GO" id="GO:0004340">
    <property type="term" value="F:glucokinase activity"/>
    <property type="evidence" value="ECO:0007669"/>
    <property type="project" value="TreeGrafter"/>
</dbReference>
<evidence type="ECO:0000256" key="1">
    <source>
        <dbReference type="ARBA" id="ARBA00004888"/>
    </source>
</evidence>
<dbReference type="PANTHER" id="PTHR19443:SF16">
    <property type="entry name" value="HEXOKINASE TYPE 1-RELATED"/>
    <property type="match status" value="1"/>
</dbReference>
<keyword evidence="8 13" id="KW-0324">Glycolysis</keyword>
<dbReference type="GO" id="GO:0001678">
    <property type="term" value="P:intracellular glucose homeostasis"/>
    <property type="evidence" value="ECO:0007669"/>
    <property type="project" value="InterPro"/>
</dbReference>
<keyword evidence="17" id="KW-1185">Reference proteome</keyword>
<name>A0AAV5QZG8_PICKL</name>
<proteinExistence type="inferred from homology"/>
<dbReference type="EMBL" id="BTGB01000001">
    <property type="protein sequence ID" value="GMM44348.1"/>
    <property type="molecule type" value="Genomic_DNA"/>
</dbReference>
<dbReference type="PROSITE" id="PS00378">
    <property type="entry name" value="HEXOKINASE_1"/>
    <property type="match status" value="1"/>
</dbReference>
<organism evidence="16 17">
    <name type="scientific">Pichia kluyveri</name>
    <name type="common">Yeast</name>
    <dbReference type="NCBI Taxonomy" id="36015"/>
    <lineage>
        <taxon>Eukaryota</taxon>
        <taxon>Fungi</taxon>
        <taxon>Dikarya</taxon>
        <taxon>Ascomycota</taxon>
        <taxon>Saccharomycotina</taxon>
        <taxon>Pichiomycetes</taxon>
        <taxon>Pichiales</taxon>
        <taxon>Pichiaceae</taxon>
        <taxon>Pichia</taxon>
    </lineage>
</organism>
<comment type="pathway">
    <text evidence="1">Carbohydrate degradation; glycolysis; D-glyceraldehyde 3-phosphate and glycerone phosphate from D-glucose: step 1/4.</text>
</comment>
<keyword evidence="5 13" id="KW-0547">Nucleotide-binding</keyword>
<dbReference type="FunFam" id="3.30.420.40:FF:000805">
    <property type="entry name" value="Hexokinase-2"/>
    <property type="match status" value="1"/>
</dbReference>
<dbReference type="PROSITE" id="PS51748">
    <property type="entry name" value="HEXOKINASE_2"/>
    <property type="match status" value="1"/>
</dbReference>
<comment type="catalytic activity">
    <reaction evidence="11">
        <text>D-glucose + ATP = D-glucose 6-phosphate + ADP + H(+)</text>
        <dbReference type="Rhea" id="RHEA:17825"/>
        <dbReference type="ChEBI" id="CHEBI:4167"/>
        <dbReference type="ChEBI" id="CHEBI:15378"/>
        <dbReference type="ChEBI" id="CHEBI:30616"/>
        <dbReference type="ChEBI" id="CHEBI:61548"/>
        <dbReference type="ChEBI" id="CHEBI:456216"/>
        <dbReference type="EC" id="2.7.1.1"/>
    </reaction>
    <physiologicalReaction direction="left-to-right" evidence="11">
        <dbReference type="Rhea" id="RHEA:17826"/>
    </physiologicalReaction>
</comment>
<evidence type="ECO:0000259" key="15">
    <source>
        <dbReference type="Pfam" id="PF03727"/>
    </source>
</evidence>
<dbReference type="InterPro" id="IPR022673">
    <property type="entry name" value="Hexokinase_C"/>
</dbReference>
<comment type="caution">
    <text evidence="16">The sequence shown here is derived from an EMBL/GenBank/DDBJ whole genome shotgun (WGS) entry which is preliminary data.</text>
</comment>
<dbReference type="InterPro" id="IPR043129">
    <property type="entry name" value="ATPase_NBD"/>
</dbReference>
<dbReference type="FunFam" id="3.40.367.20:FF:000004">
    <property type="entry name" value="Phosphotransferase"/>
    <property type="match status" value="1"/>
</dbReference>
<dbReference type="Proteomes" id="UP001378960">
    <property type="component" value="Unassembled WGS sequence"/>
</dbReference>
<comment type="similarity">
    <text evidence="3 13">Belongs to the hexokinase family.</text>
</comment>
<evidence type="ECO:0000256" key="12">
    <source>
        <dbReference type="ARBA" id="ARBA00057794"/>
    </source>
</evidence>
<protein>
    <recommendedName>
        <fullName evidence="13">Phosphotransferase</fullName>
        <ecNumber evidence="13">2.7.1.-</ecNumber>
    </recommendedName>
</protein>
<dbReference type="InterPro" id="IPR022672">
    <property type="entry name" value="Hexokinase_N"/>
</dbReference>
<dbReference type="Gene3D" id="1.10.287.1250">
    <property type="match status" value="1"/>
</dbReference>
<evidence type="ECO:0000256" key="2">
    <source>
        <dbReference type="ARBA" id="ARBA00005028"/>
    </source>
</evidence>
<dbReference type="GO" id="GO:0006096">
    <property type="term" value="P:glycolytic process"/>
    <property type="evidence" value="ECO:0007669"/>
    <property type="project" value="UniProtKB-KW"/>
</dbReference>
<gene>
    <name evidence="16" type="ORF">DAPK24_009230</name>
</gene>
<evidence type="ECO:0000259" key="14">
    <source>
        <dbReference type="Pfam" id="PF00349"/>
    </source>
</evidence>
<sequence length="467" mass="52113">MSLEEAFEETKKELTITTDQLNEITNHFVDELNKGASVNGGNIPMIPSWVLNYPTGNETGEYLAIDLGGTNLRVVLVTLLGEGKFKFSSEKYPIPEPMRTGNSPDELFDFIALNLHNFVISQFGEINKIEKPLPLGFTFSYPALQTAINTGVLKTWTKGFDIDGVEGNDVVPILQNSINKLKTPINVVALINDTTGTLVASKYSDNKTIMGLIFGTGVNGAYYDMANEIPKLHGKLPDDIVENNEPMAINCEYGAFDNEWKVLPRTKYDIQIDNESPRPGEQFYEKMIAGYYLGEVLRLILLDYYSKNLIFKDQNIKPLQVPFAMDTSYPSRIEEAKDKSFIDELFLESFNIKITSIERNLIHDLCILIGTRAARLSVCGIAAICKKRNYTSGHCASDGSVFNRYPNFKSRAHNALNDIFQWNCDTKDYPIQLIHAEDGSGVGAAIIACLTEKRLEQGKSVGIKSKI</sequence>
<dbReference type="PRINTS" id="PR00475">
    <property type="entry name" value="HEXOKINASE"/>
</dbReference>
<dbReference type="InterPro" id="IPR019807">
    <property type="entry name" value="Hexokinase_BS"/>
</dbReference>
<evidence type="ECO:0000256" key="9">
    <source>
        <dbReference type="ARBA" id="ARBA00044613"/>
    </source>
</evidence>
<accession>A0AAV5QZG8</accession>
<comment type="function">
    <text evidence="12">Catalyzes the phosphorylation of hexose, such as D-glucose and D-fructose, to hexose 6-phosphate (D-glucose 6-phosphate and D-fructose 6-phosphate, respectively). Mediates the initial step of glycolysis by catalyzing phosphorylation of D-glucose to D-glucose 6-phosphate.</text>
</comment>
<dbReference type="GO" id="GO:0005829">
    <property type="term" value="C:cytosol"/>
    <property type="evidence" value="ECO:0007669"/>
    <property type="project" value="TreeGrafter"/>
</dbReference>
<comment type="catalytic activity">
    <reaction evidence="9">
        <text>a D-hexose + ATP = a D-hexose 6-phosphate + ADP + H(+)</text>
        <dbReference type="Rhea" id="RHEA:22740"/>
        <dbReference type="ChEBI" id="CHEBI:4194"/>
        <dbReference type="ChEBI" id="CHEBI:15378"/>
        <dbReference type="ChEBI" id="CHEBI:30616"/>
        <dbReference type="ChEBI" id="CHEBI:229467"/>
        <dbReference type="ChEBI" id="CHEBI:456216"/>
        <dbReference type="EC" id="2.7.1.1"/>
    </reaction>
    <physiologicalReaction direction="left-to-right" evidence="9">
        <dbReference type="Rhea" id="RHEA:22741"/>
    </physiologicalReaction>
</comment>
<dbReference type="SUPFAM" id="SSF53067">
    <property type="entry name" value="Actin-like ATPase domain"/>
    <property type="match status" value="2"/>
</dbReference>
<dbReference type="GO" id="GO:0005739">
    <property type="term" value="C:mitochondrion"/>
    <property type="evidence" value="ECO:0007669"/>
    <property type="project" value="TreeGrafter"/>
</dbReference>
<dbReference type="GO" id="GO:0005524">
    <property type="term" value="F:ATP binding"/>
    <property type="evidence" value="ECO:0007669"/>
    <property type="project" value="UniProtKB-UniRule"/>
</dbReference>
<dbReference type="Pfam" id="PF03727">
    <property type="entry name" value="Hexokinase_2"/>
    <property type="match status" value="1"/>
</dbReference>
<evidence type="ECO:0000256" key="10">
    <source>
        <dbReference type="ARBA" id="ARBA00047905"/>
    </source>
</evidence>
<evidence type="ECO:0000256" key="4">
    <source>
        <dbReference type="ARBA" id="ARBA00022679"/>
    </source>
</evidence>
<dbReference type="GO" id="GO:0006006">
    <property type="term" value="P:glucose metabolic process"/>
    <property type="evidence" value="ECO:0007669"/>
    <property type="project" value="UniProtKB-ARBA"/>
</dbReference>
<dbReference type="EC" id="2.7.1.-" evidence="13"/>
<dbReference type="Gene3D" id="3.30.420.40">
    <property type="match status" value="1"/>
</dbReference>
<comment type="catalytic activity">
    <reaction evidence="10">
        <text>D-fructose + ATP = D-fructose 6-phosphate + ADP + H(+)</text>
        <dbReference type="Rhea" id="RHEA:16125"/>
        <dbReference type="ChEBI" id="CHEBI:15378"/>
        <dbReference type="ChEBI" id="CHEBI:30616"/>
        <dbReference type="ChEBI" id="CHEBI:37721"/>
        <dbReference type="ChEBI" id="CHEBI:61527"/>
        <dbReference type="ChEBI" id="CHEBI:456216"/>
        <dbReference type="EC" id="2.7.1.1"/>
    </reaction>
    <physiologicalReaction direction="left-to-right" evidence="10">
        <dbReference type="Rhea" id="RHEA:16126"/>
    </physiologicalReaction>
</comment>
<keyword evidence="7 13" id="KW-0067">ATP-binding</keyword>
<evidence type="ECO:0000313" key="16">
    <source>
        <dbReference type="EMBL" id="GMM44348.1"/>
    </source>
</evidence>
<feature type="domain" description="Hexokinase C-terminal" evidence="15">
    <location>
        <begin position="210"/>
        <end position="449"/>
    </location>
</feature>
<reference evidence="16 17" key="1">
    <citation type="journal article" date="2023" name="Elife">
        <title>Identification of key yeast species and microbe-microbe interactions impacting larval growth of Drosophila in the wild.</title>
        <authorList>
            <person name="Mure A."/>
            <person name="Sugiura Y."/>
            <person name="Maeda R."/>
            <person name="Honda K."/>
            <person name="Sakurai N."/>
            <person name="Takahashi Y."/>
            <person name="Watada M."/>
            <person name="Katoh T."/>
            <person name="Gotoh A."/>
            <person name="Gotoh Y."/>
            <person name="Taniguchi I."/>
            <person name="Nakamura K."/>
            <person name="Hayashi T."/>
            <person name="Katayama T."/>
            <person name="Uemura T."/>
            <person name="Hattori Y."/>
        </authorList>
    </citation>
    <scope>NUCLEOTIDE SEQUENCE [LARGE SCALE GENOMIC DNA]</scope>
    <source>
        <strain evidence="16 17">PK-24</strain>
    </source>
</reference>
<evidence type="ECO:0000256" key="3">
    <source>
        <dbReference type="ARBA" id="ARBA00009225"/>
    </source>
</evidence>
<dbReference type="GO" id="GO:0006013">
    <property type="term" value="P:mannose metabolic process"/>
    <property type="evidence" value="ECO:0007669"/>
    <property type="project" value="TreeGrafter"/>
</dbReference>
<evidence type="ECO:0000256" key="6">
    <source>
        <dbReference type="ARBA" id="ARBA00022777"/>
    </source>
</evidence>
<dbReference type="GO" id="GO:0019158">
    <property type="term" value="F:mannokinase activity"/>
    <property type="evidence" value="ECO:0007669"/>
    <property type="project" value="TreeGrafter"/>
</dbReference>
<evidence type="ECO:0000313" key="17">
    <source>
        <dbReference type="Proteomes" id="UP001378960"/>
    </source>
</evidence>
<keyword evidence="6 13" id="KW-0418">Kinase</keyword>
<keyword evidence="4 13" id="KW-0808">Transferase</keyword>